<dbReference type="RefSeq" id="XP_033462933.1">
    <property type="nucleotide sequence ID" value="XM_033606222.1"/>
</dbReference>
<evidence type="ECO:0000313" key="9">
    <source>
        <dbReference type="RefSeq" id="XP_033462933.1"/>
    </source>
</evidence>
<dbReference type="PROSITE" id="PS50873">
    <property type="entry name" value="PEROXIDASE_4"/>
    <property type="match status" value="1"/>
</dbReference>
<dbReference type="InterPro" id="IPR044831">
    <property type="entry name" value="Ccp1-like"/>
</dbReference>
<dbReference type="InterPro" id="IPR002016">
    <property type="entry name" value="Haem_peroxidase"/>
</dbReference>
<evidence type="ECO:0000256" key="2">
    <source>
        <dbReference type="ARBA" id="ARBA00005997"/>
    </source>
</evidence>
<evidence type="ECO:0000313" key="8">
    <source>
        <dbReference type="Proteomes" id="UP000504637"/>
    </source>
</evidence>
<protein>
    <recommendedName>
        <fullName evidence="6">Peroxidase</fullName>
        <ecNumber evidence="6">1.11.1.-</ecNumber>
    </recommendedName>
</protein>
<keyword evidence="6" id="KW-0732">Signal</keyword>
<dbReference type="PANTHER" id="PTHR31356">
    <property type="entry name" value="THYLAKOID LUMENAL 29 KDA PROTEIN, CHLOROPLASTIC-RELATED"/>
    <property type="match status" value="1"/>
</dbReference>
<dbReference type="Gene3D" id="1.10.520.10">
    <property type="match status" value="1"/>
</dbReference>
<dbReference type="PANTHER" id="PTHR31356:SF53">
    <property type="entry name" value="HEME PEROXIDASE"/>
    <property type="match status" value="1"/>
</dbReference>
<accession>A0A6J3MG76</accession>
<evidence type="ECO:0000256" key="3">
    <source>
        <dbReference type="ARBA" id="ARBA00022559"/>
    </source>
</evidence>
<dbReference type="SUPFAM" id="SSF48113">
    <property type="entry name" value="Heme-dependent peroxidases"/>
    <property type="match status" value="1"/>
</dbReference>
<organism evidence="9">
    <name type="scientific">Dissoconium aciculare CBS 342.82</name>
    <dbReference type="NCBI Taxonomy" id="1314786"/>
    <lineage>
        <taxon>Eukaryota</taxon>
        <taxon>Fungi</taxon>
        <taxon>Dikarya</taxon>
        <taxon>Ascomycota</taxon>
        <taxon>Pezizomycotina</taxon>
        <taxon>Dothideomycetes</taxon>
        <taxon>Dothideomycetidae</taxon>
        <taxon>Mycosphaerellales</taxon>
        <taxon>Dissoconiaceae</taxon>
        <taxon>Dissoconium</taxon>
    </lineage>
</organism>
<dbReference type="Pfam" id="PF00141">
    <property type="entry name" value="peroxidase"/>
    <property type="match status" value="1"/>
</dbReference>
<dbReference type="GO" id="GO:0046872">
    <property type="term" value="F:metal ion binding"/>
    <property type="evidence" value="ECO:0007669"/>
    <property type="project" value="UniProtKB-UniRule"/>
</dbReference>
<dbReference type="OrthoDB" id="5985073at2759"/>
<dbReference type="InterPro" id="IPR010255">
    <property type="entry name" value="Haem_peroxidase_sf"/>
</dbReference>
<feature type="domain" description="Plant heme peroxidase family profile" evidence="7">
    <location>
        <begin position="120"/>
        <end position="331"/>
    </location>
</feature>
<reference evidence="9" key="1">
    <citation type="submission" date="2020-01" db="EMBL/GenBank/DDBJ databases">
        <authorList>
            <consortium name="DOE Joint Genome Institute"/>
            <person name="Haridas S."/>
            <person name="Albert R."/>
            <person name="Binder M."/>
            <person name="Bloem J."/>
            <person name="Labutti K."/>
            <person name="Salamov A."/>
            <person name="Andreopoulos B."/>
            <person name="Baker S.E."/>
            <person name="Barry K."/>
            <person name="Bills G."/>
            <person name="Bluhm B.H."/>
            <person name="Cannon C."/>
            <person name="Castanera R."/>
            <person name="Culley D.E."/>
            <person name="Daum C."/>
            <person name="Ezra D."/>
            <person name="Gonzalez J.B."/>
            <person name="Henrissat B."/>
            <person name="Kuo A."/>
            <person name="Liang C."/>
            <person name="Lipzen A."/>
            <person name="Lutzoni F."/>
            <person name="Magnuson J."/>
            <person name="Mondo S."/>
            <person name="Nolan M."/>
            <person name="Ohm R."/>
            <person name="Pangilinan J."/>
            <person name="Park H.-J."/>
            <person name="Ramirez L."/>
            <person name="Alfaro M."/>
            <person name="Sun H."/>
            <person name="Tritt A."/>
            <person name="Yoshinaga Y."/>
            <person name="Zwiers L.-H."/>
            <person name="Turgeon B.G."/>
            <person name="Goodwin S.B."/>
            <person name="Spatafora J.W."/>
            <person name="Crous P.W."/>
            <person name="Grigoriev I.V."/>
        </authorList>
    </citation>
    <scope>NUCLEOTIDE SEQUENCE</scope>
    <source>
        <strain evidence="9">CBS 342.82</strain>
    </source>
</reference>
<feature type="signal peptide" evidence="6">
    <location>
        <begin position="1"/>
        <end position="17"/>
    </location>
</feature>
<name>A0A6J3MG76_9PEZI</name>
<dbReference type="InterPro" id="IPR002207">
    <property type="entry name" value="Peroxidase_I"/>
</dbReference>
<keyword evidence="4" id="KW-0479">Metal-binding</keyword>
<comment type="function">
    <text evidence="1">Destroys radicals which are normally produced within the cells and which are toxic to biological systems.</text>
</comment>
<reference evidence="9" key="3">
    <citation type="submission" date="2025-08" db="UniProtKB">
        <authorList>
            <consortium name="RefSeq"/>
        </authorList>
    </citation>
    <scope>IDENTIFICATION</scope>
    <source>
        <strain evidence="9">CBS 342.82</strain>
    </source>
</reference>
<evidence type="ECO:0000256" key="4">
    <source>
        <dbReference type="ARBA" id="ARBA00022617"/>
    </source>
</evidence>
<dbReference type="GeneID" id="54364022"/>
<sequence length="536" mass="59074">MKIVLLSTLCAATFASAKYVWPSDFDKIEDMYYLNDGYIRDGTLSDVILNCGFSAFQPGVQKAAQWLRTPFHDMITYDAATKTGGLDASLQFELGRFENFGLALNQTFGDIQSSYNTRTSASDLLALAMVMAVERCSRLEIPLRLGRIDATSAGPSGVPEANTDRKEMTRIFTKADMSQEDMIKIVACGHSIGGVHRDESPHNINTGPDDHSNRVTFDTTPSEYDNVVVLQYLNDTTKNPLVKAVDDRYNSDKRIYSSDGNVTMNKLSDPSYFLSSCKSILQRMIDTVPAKVVLTDPLTPTDIKPYIQTYQRAGNKTEFTGRIRVRTTASTGRDGSSLNVTLLPKGRKGETLQRIGTQIGMGGGQSYGPQNEQFTWYEFNANPSTEIKSFTIEIKSRNSGSPTIYDNAGTGGYPLNPDILWQTSSTCATYDSTSQKGTIQVVAAVRRSLVKPSIKPMMVITRRDTVTDSVLPKLSLQNATMRRIRAQSGEFDYYTTNVTLPGATVFNTHFDLAVGNSKVEFINTLPLGDSTCALPR</sequence>
<keyword evidence="4" id="KW-0408">Iron</keyword>
<comment type="similarity">
    <text evidence="2">Belongs to the peroxidase family. Cytochrome c peroxidase subfamily.</text>
</comment>
<dbReference type="GO" id="GO:0004601">
    <property type="term" value="F:peroxidase activity"/>
    <property type="evidence" value="ECO:0007669"/>
    <property type="project" value="UniProtKB-KW"/>
</dbReference>
<keyword evidence="5 6" id="KW-0560">Oxidoreductase</keyword>
<evidence type="ECO:0000256" key="1">
    <source>
        <dbReference type="ARBA" id="ARBA00003917"/>
    </source>
</evidence>
<proteinExistence type="inferred from homology"/>
<dbReference type="GO" id="GO:0000302">
    <property type="term" value="P:response to reactive oxygen species"/>
    <property type="evidence" value="ECO:0007669"/>
    <property type="project" value="TreeGrafter"/>
</dbReference>
<dbReference type="Proteomes" id="UP000504637">
    <property type="component" value="Unplaced"/>
</dbReference>
<dbReference type="PRINTS" id="PR00458">
    <property type="entry name" value="PEROXIDASE"/>
</dbReference>
<evidence type="ECO:0000256" key="6">
    <source>
        <dbReference type="RuleBase" id="RU363051"/>
    </source>
</evidence>
<dbReference type="EC" id="1.11.1.-" evidence="6"/>
<evidence type="ECO:0000256" key="5">
    <source>
        <dbReference type="ARBA" id="ARBA00023002"/>
    </source>
</evidence>
<dbReference type="AlphaFoldDB" id="A0A6J3MG76"/>
<feature type="chain" id="PRO_5027154862" description="Peroxidase" evidence="6">
    <location>
        <begin position="18"/>
        <end position="536"/>
    </location>
</feature>
<gene>
    <name evidence="9" type="ORF">K489DRAFT_386437</name>
</gene>
<keyword evidence="3 6" id="KW-0575">Peroxidase</keyword>
<keyword evidence="4" id="KW-0349">Heme</keyword>
<dbReference type="PRINTS" id="PR00459">
    <property type="entry name" value="ASPEROXIDASE"/>
</dbReference>
<dbReference type="GO" id="GO:0020037">
    <property type="term" value="F:heme binding"/>
    <property type="evidence" value="ECO:0007669"/>
    <property type="project" value="UniProtKB-UniRule"/>
</dbReference>
<dbReference type="GO" id="GO:0034599">
    <property type="term" value="P:cellular response to oxidative stress"/>
    <property type="evidence" value="ECO:0007669"/>
    <property type="project" value="InterPro"/>
</dbReference>
<dbReference type="GO" id="GO:0042744">
    <property type="term" value="P:hydrogen peroxide catabolic process"/>
    <property type="evidence" value="ECO:0007669"/>
    <property type="project" value="TreeGrafter"/>
</dbReference>
<keyword evidence="8" id="KW-1185">Reference proteome</keyword>
<evidence type="ECO:0000259" key="7">
    <source>
        <dbReference type="PROSITE" id="PS50873"/>
    </source>
</evidence>
<reference evidence="9" key="2">
    <citation type="submission" date="2020-04" db="EMBL/GenBank/DDBJ databases">
        <authorList>
            <consortium name="NCBI Genome Project"/>
        </authorList>
    </citation>
    <scope>NUCLEOTIDE SEQUENCE</scope>
    <source>
        <strain evidence="9">CBS 342.82</strain>
    </source>
</reference>